<dbReference type="EMBL" id="JAENGY010001284">
    <property type="protein sequence ID" value="KAG6950615.1"/>
    <property type="molecule type" value="Genomic_DNA"/>
</dbReference>
<dbReference type="Proteomes" id="UP000709295">
    <property type="component" value="Unassembled WGS sequence"/>
</dbReference>
<feature type="non-terminal residue" evidence="2">
    <location>
        <position position="1"/>
    </location>
</feature>
<dbReference type="InterPro" id="IPR038717">
    <property type="entry name" value="Tc1-like_DDE_dom"/>
</dbReference>
<protein>
    <recommendedName>
        <fullName evidence="1">Tc1-like transposase DDE domain-containing protein</fullName>
    </recommendedName>
</protein>
<proteinExistence type="predicted"/>
<dbReference type="PANTHER" id="PTHR46564">
    <property type="entry name" value="TRANSPOSASE"/>
    <property type="match status" value="1"/>
</dbReference>
<organism evidence="2 3">
    <name type="scientific">Phytophthora aleatoria</name>
    <dbReference type="NCBI Taxonomy" id="2496075"/>
    <lineage>
        <taxon>Eukaryota</taxon>
        <taxon>Sar</taxon>
        <taxon>Stramenopiles</taxon>
        <taxon>Oomycota</taxon>
        <taxon>Peronosporomycetes</taxon>
        <taxon>Peronosporales</taxon>
        <taxon>Peronosporaceae</taxon>
        <taxon>Phytophthora</taxon>
    </lineage>
</organism>
<evidence type="ECO:0000259" key="1">
    <source>
        <dbReference type="Pfam" id="PF13358"/>
    </source>
</evidence>
<sequence length="272" mass="31023">NDFSLDLRWRAIVLTCAYDIQLSVVATLLGISEMSLTKWYQRFLMTSNVDKKGAAVKKSRWPEAVCSFVSEYVENHGCFYLEELREAIVANFPSDLCLSDATFCRALRFDLGFTRKVLTKRARESLPREQRGFTSRLSPFYSGPDQHVFVDVTSSMSRSVLRRRGWSARNTPVNVSIPFSRGKRASVLAAIDTTGFFAWGMTDDTFTRRNFHDVFKNKIAPFLNPWPMPHSIVVLDNAKIHMYQELQDPIHATAALLFFPAPLLPRPESDRG</sequence>
<feature type="domain" description="Tc1-like transposase DDE" evidence="1">
    <location>
        <begin position="148"/>
        <end position="260"/>
    </location>
</feature>
<evidence type="ECO:0000313" key="2">
    <source>
        <dbReference type="EMBL" id="KAG6950615.1"/>
    </source>
</evidence>
<dbReference type="AlphaFoldDB" id="A0A8J5IXH8"/>
<name>A0A8J5IXH8_9STRA</name>
<comment type="caution">
    <text evidence="2">The sequence shown here is derived from an EMBL/GenBank/DDBJ whole genome shotgun (WGS) entry which is preliminary data.</text>
</comment>
<gene>
    <name evidence="2" type="ORF">JG688_00014085</name>
</gene>
<dbReference type="PANTHER" id="PTHR46564:SF1">
    <property type="entry name" value="TRANSPOSASE"/>
    <property type="match status" value="1"/>
</dbReference>
<dbReference type="Pfam" id="PF13358">
    <property type="entry name" value="DDE_3"/>
    <property type="match status" value="1"/>
</dbReference>
<reference evidence="2" key="1">
    <citation type="submission" date="2021-01" db="EMBL/GenBank/DDBJ databases">
        <title>Phytophthora aleatoria, a newly-described species from Pinus radiata is distinct from Phytophthora cactorum isolates based on comparative genomics.</title>
        <authorList>
            <person name="Mcdougal R."/>
            <person name="Panda P."/>
            <person name="Williams N."/>
            <person name="Studholme D.J."/>
        </authorList>
    </citation>
    <scope>NUCLEOTIDE SEQUENCE</scope>
    <source>
        <strain evidence="2">NZFS 4037</strain>
    </source>
</reference>
<keyword evidence="3" id="KW-1185">Reference proteome</keyword>
<accession>A0A8J5IXH8</accession>
<evidence type="ECO:0000313" key="3">
    <source>
        <dbReference type="Proteomes" id="UP000709295"/>
    </source>
</evidence>